<dbReference type="InterPro" id="IPR000731">
    <property type="entry name" value="SSD"/>
</dbReference>
<dbReference type="PANTHER" id="PTHR33406:SF11">
    <property type="entry name" value="MEMBRANE PROTEIN SCO6666-RELATED"/>
    <property type="match status" value="1"/>
</dbReference>
<feature type="transmembrane region" description="Helical" evidence="8">
    <location>
        <begin position="638"/>
        <end position="665"/>
    </location>
</feature>
<evidence type="ECO:0000256" key="2">
    <source>
        <dbReference type="ARBA" id="ARBA00010157"/>
    </source>
</evidence>
<keyword evidence="4 8" id="KW-0812">Transmembrane</keyword>
<dbReference type="RefSeq" id="WP_205260858.1">
    <property type="nucleotide sequence ID" value="NZ_JAERWK010000015.1"/>
</dbReference>
<dbReference type="SUPFAM" id="SSF82866">
    <property type="entry name" value="Multidrug efflux transporter AcrB transmembrane domain"/>
    <property type="match status" value="2"/>
</dbReference>
<gene>
    <name evidence="10" type="ORF">JL106_11440</name>
</gene>
<evidence type="ECO:0000256" key="3">
    <source>
        <dbReference type="ARBA" id="ARBA00022475"/>
    </source>
</evidence>
<comment type="similarity">
    <text evidence="2">Belongs to the resistance-nodulation-cell division (RND) (TC 2.A.6) family. MmpL subfamily.</text>
</comment>
<dbReference type="PANTHER" id="PTHR33406">
    <property type="entry name" value="MEMBRANE PROTEIN MJ1562-RELATED"/>
    <property type="match status" value="1"/>
</dbReference>
<feature type="transmembrane region" description="Helical" evidence="8">
    <location>
        <begin position="598"/>
        <end position="617"/>
    </location>
</feature>
<name>A0A938Y8C7_9ACTN</name>
<dbReference type="GO" id="GO:0005886">
    <property type="term" value="C:plasma membrane"/>
    <property type="evidence" value="ECO:0007669"/>
    <property type="project" value="UniProtKB-SubCell"/>
</dbReference>
<feature type="transmembrane region" description="Helical" evidence="8">
    <location>
        <begin position="534"/>
        <end position="553"/>
    </location>
</feature>
<dbReference type="Pfam" id="PF03176">
    <property type="entry name" value="MMPL"/>
    <property type="match status" value="2"/>
</dbReference>
<keyword evidence="5 8" id="KW-1133">Transmembrane helix</keyword>
<feature type="transmembrane region" description="Helical" evidence="8">
    <location>
        <begin position="228"/>
        <end position="248"/>
    </location>
</feature>
<keyword evidence="11" id="KW-1185">Reference proteome</keyword>
<organism evidence="10 11">
    <name type="scientific">Nakamurella leprariae</name>
    <dbReference type="NCBI Taxonomy" id="2803911"/>
    <lineage>
        <taxon>Bacteria</taxon>
        <taxon>Bacillati</taxon>
        <taxon>Actinomycetota</taxon>
        <taxon>Actinomycetes</taxon>
        <taxon>Nakamurellales</taxon>
        <taxon>Nakamurellaceae</taxon>
        <taxon>Nakamurella</taxon>
    </lineage>
</organism>
<dbReference type="AlphaFoldDB" id="A0A938Y8C7"/>
<dbReference type="EMBL" id="JAERWK010000015">
    <property type="protein sequence ID" value="MBM9467896.1"/>
    <property type="molecule type" value="Genomic_DNA"/>
</dbReference>
<feature type="transmembrane region" description="Helical" evidence="8">
    <location>
        <begin position="671"/>
        <end position="690"/>
    </location>
</feature>
<dbReference type="InterPro" id="IPR004869">
    <property type="entry name" value="MMPL_dom"/>
</dbReference>
<feature type="transmembrane region" description="Helical" evidence="8">
    <location>
        <begin position="565"/>
        <end position="586"/>
    </location>
</feature>
<dbReference type="Proteomes" id="UP000663792">
    <property type="component" value="Unassembled WGS sequence"/>
</dbReference>
<comment type="caution">
    <text evidence="10">The sequence shown here is derived from an EMBL/GenBank/DDBJ whole genome shotgun (WGS) entry which is preliminary data.</text>
</comment>
<feature type="transmembrane region" description="Helical" evidence="8">
    <location>
        <begin position="375"/>
        <end position="394"/>
    </location>
</feature>
<keyword evidence="3" id="KW-1003">Cell membrane</keyword>
<feature type="transmembrane region" description="Helical" evidence="8">
    <location>
        <begin position="269"/>
        <end position="297"/>
    </location>
</feature>
<reference evidence="10" key="1">
    <citation type="submission" date="2021-01" db="EMBL/GenBank/DDBJ databases">
        <title>YIM 132084 draft genome.</title>
        <authorList>
            <person name="An D."/>
        </authorList>
    </citation>
    <scope>NUCLEOTIDE SEQUENCE</scope>
    <source>
        <strain evidence="10">YIM 132084</strain>
    </source>
</reference>
<feature type="transmembrane region" description="Helical" evidence="8">
    <location>
        <begin position="204"/>
        <end position="222"/>
    </location>
</feature>
<protein>
    <submittedName>
        <fullName evidence="10">MMPL family transporter</fullName>
    </submittedName>
</protein>
<feature type="domain" description="SSD" evidence="9">
    <location>
        <begin position="194"/>
        <end position="326"/>
    </location>
</feature>
<sequence>MSTLLYRLAHGATRLRWAVLVVWLVLLGGMGGAALVFSGTLTSSFSIPGTAGQEALNTLQSEIPGAGATTGRIVFAAPQGSTLADPEYQQAIAETLQEIAPLDGVTGVVDPQTAQTIAPTGTVGYATVQFAGQLTEIPEATQDEIATVVAEHRVDGLEIELSGGAVKQTPAIGSTEALGVVVAMVVLLITFGSLVAAAMPMITALIGVAVGMAGILWVSGAVEMSNTAPILALMLGLAVGIDYALFIVSRHRSQLMDGMPVRESIARAVATAGTAVVFAGTTVLIALAGLSVVGIPFLTVMGLAAAGTVAVAVVIAITLLPALLAFAGERVVRKKDRARVAAVRAELAAGGGHHGVVDHAERSNRWIRFVSRRPALVLIVGVLGLGVLAVPFGSLHLGLPSDGVAGTDTTQRKAYDLISREFGPGFNNPLLITAEFDSPQPQLQQELAELGQGIQADFPGSIAFVAPGGANADGTFAFLTVIPTTGQTDEATDELVNDLRADAGNLGERIGATIAVTGFTAVAIDVSSKLADALPIYLIIVVGLALILLLLIFRSIVVPLKAVIGFLLTIGVSFGAVVAVYQWGWLGGIFGVDTPAPIISFLPILLIGVLFGLAMDYEVFLVAGMREAYVHGSPAERAVVGGFSAASRVVTAAAIIMTSVFAGFILAPDTIIASIGFALGLGVLVDAFVVRMTLVPAAMTLLGDKAWYLPKWLGRILPRVDIEGEQLLKQLAAREQGASGSPDERTDAVPAAVGAHSRADDGADGSANGHVDRLAHVGSHAAPEHAAPDNGSGTASGNGADGISDVAQVRTGGRHRAPED</sequence>
<evidence type="ECO:0000313" key="10">
    <source>
        <dbReference type="EMBL" id="MBM9467896.1"/>
    </source>
</evidence>
<evidence type="ECO:0000256" key="8">
    <source>
        <dbReference type="SAM" id="Phobius"/>
    </source>
</evidence>
<evidence type="ECO:0000256" key="4">
    <source>
        <dbReference type="ARBA" id="ARBA00022692"/>
    </source>
</evidence>
<keyword evidence="6 8" id="KW-0472">Membrane</keyword>
<feature type="region of interest" description="Disordered" evidence="7">
    <location>
        <begin position="733"/>
        <end position="820"/>
    </location>
</feature>
<dbReference type="InterPro" id="IPR050545">
    <property type="entry name" value="Mycobact_MmpL"/>
</dbReference>
<evidence type="ECO:0000256" key="7">
    <source>
        <dbReference type="SAM" id="MobiDB-lite"/>
    </source>
</evidence>
<evidence type="ECO:0000256" key="6">
    <source>
        <dbReference type="ARBA" id="ARBA00023136"/>
    </source>
</evidence>
<feature type="transmembrane region" description="Helical" evidence="8">
    <location>
        <begin position="303"/>
        <end position="327"/>
    </location>
</feature>
<proteinExistence type="inferred from homology"/>
<evidence type="ECO:0000313" key="11">
    <source>
        <dbReference type="Proteomes" id="UP000663792"/>
    </source>
</evidence>
<dbReference type="Gene3D" id="1.20.1640.10">
    <property type="entry name" value="Multidrug efflux transporter AcrB transmembrane domain"/>
    <property type="match status" value="2"/>
</dbReference>
<comment type="subcellular location">
    <subcellularLocation>
        <location evidence="1">Cell membrane</location>
        <topology evidence="1">Multi-pass membrane protein</topology>
    </subcellularLocation>
</comment>
<evidence type="ECO:0000256" key="5">
    <source>
        <dbReference type="ARBA" id="ARBA00022989"/>
    </source>
</evidence>
<evidence type="ECO:0000256" key="1">
    <source>
        <dbReference type="ARBA" id="ARBA00004651"/>
    </source>
</evidence>
<dbReference type="PROSITE" id="PS50156">
    <property type="entry name" value="SSD"/>
    <property type="match status" value="1"/>
</dbReference>
<accession>A0A938Y8C7</accession>
<feature type="transmembrane region" description="Helical" evidence="8">
    <location>
        <begin position="177"/>
        <end position="197"/>
    </location>
</feature>
<evidence type="ECO:0000259" key="9">
    <source>
        <dbReference type="PROSITE" id="PS50156"/>
    </source>
</evidence>